<dbReference type="RefSeq" id="XP_012649993.1">
    <property type="nucleotide sequence ID" value="XM_012794539.1"/>
</dbReference>
<keyword evidence="1" id="KW-1133">Transmembrane helix</keyword>
<feature type="chain" id="PRO_5012181114" evidence="2">
    <location>
        <begin position="16"/>
        <end position="599"/>
    </location>
</feature>
<evidence type="ECO:0000256" key="1">
    <source>
        <dbReference type="SAM" id="Phobius"/>
    </source>
</evidence>
<keyword evidence="1" id="KW-0812">Transmembrane</keyword>
<keyword evidence="1" id="KW-0472">Membrane</keyword>
<reference evidence="3 4" key="1">
    <citation type="journal article" date="2012" name="Nucleic Acids Res.">
        <title>Sequencing of the smallest Apicomplexan genome from the human pathogen Babesia microti.</title>
        <authorList>
            <person name="Cornillot E."/>
            <person name="Hadj-Kaddour K."/>
            <person name="Dassouli A."/>
            <person name="Noel B."/>
            <person name="Ranwez V."/>
            <person name="Vacherie B."/>
            <person name="Augagneur Y."/>
            <person name="Bres V."/>
            <person name="Duclos A."/>
            <person name="Randazzo S."/>
            <person name="Carcy B."/>
            <person name="Debierre-Grockiego F."/>
            <person name="Delbecq S."/>
            <person name="Moubri-Menage K."/>
            <person name="Shams-Eldin H."/>
            <person name="Usmani-Brown S."/>
            <person name="Bringaud F."/>
            <person name="Wincker P."/>
            <person name="Vivares C.P."/>
            <person name="Schwarz R.T."/>
            <person name="Schetters T.P."/>
            <person name="Krause P.J."/>
            <person name="Gorenflot A."/>
            <person name="Berry V."/>
            <person name="Barbe V."/>
            <person name="Ben Mamoun C."/>
        </authorList>
    </citation>
    <scope>NUCLEOTIDE SEQUENCE [LARGE SCALE GENOMIC DNA]</scope>
    <source>
        <strain evidence="3 4">RI</strain>
    </source>
</reference>
<dbReference type="GeneID" id="24426037"/>
<evidence type="ECO:0000313" key="4">
    <source>
        <dbReference type="Proteomes" id="UP000002899"/>
    </source>
</evidence>
<name>I7JD31_BABMR</name>
<sequence>MRVVFLFIFVTFVASTKNIEQGGKRNGLFGSDEVGEIFKWIVRNPTDMQCHVMLVIYIMLASEKHDKTALMTKEGVLNITKAIPYLPEQIDAKLYGQLKGLKYPEMLLEGIEKIGNGLDLQTYMYNKFASDSICPRFKDLVDKHNYYALKQSQRLLGKAIYIAALAQQKLINPKKFSKKAFRTIASNLFSFWTFIHDLRWRLQLDISGTPFDVMMILKVGKITIKKKNQLNDLNNAYFESFYSLYIRLKYESALGVFQESGHPIFGEFDNVANVSDTSFIRLVGFLHKNKEGVIYEYNFGVGLSDVVKKQLIDKLEPKKTLLQFILLDKTHTNSPFYHSNQYFDADMLYKMIRNELCADPYLINGDKVSIVFAEKTYSTQEFLYNFQQDGGLTLVLQVSPTHYVNIEETIQELQRIAAIPLLTEIYHKNFDPKRISLLGNCHKNEYGEFMCVGNFGKFLGMNIRSKIANYIKPGSSVVQILIQGAGDIKNDNWDALNSASIANRIISRMKPTYTELFIKRVQILKTVEEEETTINDCDKCRVGYINYWWFLAISLPTSIVTLVLVLFLLENTKVGVPWYLSRLLIKREDSILVAYNPPR</sequence>
<reference evidence="3 4" key="3">
    <citation type="journal article" date="2016" name="Sci. Rep.">
        <title>Genome-wide diversity and gene expression profiling of Babesia microti isolates identify polymorphic genes that mediate host-pathogen interactions.</title>
        <authorList>
            <person name="Silva J.C."/>
            <person name="Cornillot E."/>
            <person name="McCracken C."/>
            <person name="Usmani-Brown S."/>
            <person name="Dwivedi A."/>
            <person name="Ifeonu O.O."/>
            <person name="Crabtree J."/>
            <person name="Gotia H.T."/>
            <person name="Virji A.Z."/>
            <person name="Reynes C."/>
            <person name="Colinge J."/>
            <person name="Kumar V."/>
            <person name="Lawres L."/>
            <person name="Pazzi J.E."/>
            <person name="Pablo J.V."/>
            <person name="Hung C."/>
            <person name="Brancato J."/>
            <person name="Kumari P."/>
            <person name="Orvis J."/>
            <person name="Tretina K."/>
            <person name="Chibucos M."/>
            <person name="Ott S."/>
            <person name="Sadzewicz L."/>
            <person name="Sengamalay N."/>
            <person name="Shetty A.C."/>
            <person name="Su Q."/>
            <person name="Tallon L."/>
            <person name="Fraser C.M."/>
            <person name="Frutos R."/>
            <person name="Molina D.M."/>
            <person name="Krause P.J."/>
            <person name="Ben Mamoun C."/>
        </authorList>
    </citation>
    <scope>NUCLEOTIDE SEQUENCE [LARGE SCALE GENOMIC DNA]</scope>
    <source>
        <strain evidence="3 4">RI</strain>
    </source>
</reference>
<feature type="transmembrane region" description="Helical" evidence="1">
    <location>
        <begin position="547"/>
        <end position="569"/>
    </location>
</feature>
<keyword evidence="4" id="KW-1185">Reference proteome</keyword>
<dbReference type="VEuPathDB" id="PiroplasmaDB:BmR1_04g06950"/>
<evidence type="ECO:0000313" key="3">
    <source>
        <dbReference type="EMBL" id="CCF75585.1"/>
    </source>
</evidence>
<reference evidence="3 4" key="2">
    <citation type="journal article" date="2013" name="PLoS ONE">
        <title>Whole genome mapping and re-organization of the nuclear and mitochondrial genomes of Babesia microti isolates.</title>
        <authorList>
            <person name="Cornillot E."/>
            <person name="Dassouli A."/>
            <person name="Garg A."/>
            <person name="Pachikara N."/>
            <person name="Randazzo S."/>
            <person name="Depoix D."/>
            <person name="Carcy B."/>
            <person name="Delbecq S."/>
            <person name="Frutos R."/>
            <person name="Silva J.C."/>
            <person name="Sutton R."/>
            <person name="Krause P.J."/>
            <person name="Mamoun C.B."/>
        </authorList>
    </citation>
    <scope>NUCLEOTIDE SEQUENCE [LARGE SCALE GENOMIC DNA]</scope>
    <source>
        <strain evidence="3 4">RI</strain>
    </source>
</reference>
<keyword evidence="2" id="KW-0732">Signal</keyword>
<dbReference type="Proteomes" id="UP000002899">
    <property type="component" value="Chromosome IV"/>
</dbReference>
<gene>
    <name evidence="3" type="ORF">BmR1_04g06950</name>
</gene>
<proteinExistence type="predicted"/>
<dbReference type="EMBL" id="LN871599">
    <property type="protein sequence ID" value="CCF75585.1"/>
    <property type="molecule type" value="Genomic_DNA"/>
</dbReference>
<dbReference type="OrthoDB" id="391550at2759"/>
<organism evidence="3 4">
    <name type="scientific">Babesia microti (strain RI)</name>
    <dbReference type="NCBI Taxonomy" id="1133968"/>
    <lineage>
        <taxon>Eukaryota</taxon>
        <taxon>Sar</taxon>
        <taxon>Alveolata</taxon>
        <taxon>Apicomplexa</taxon>
        <taxon>Aconoidasida</taxon>
        <taxon>Piroplasmida</taxon>
        <taxon>Babesiidae</taxon>
        <taxon>Babesia</taxon>
    </lineage>
</organism>
<protein>
    <submittedName>
        <fullName evidence="3">Uncharacterized protein</fullName>
    </submittedName>
</protein>
<accession>I7JD31</accession>
<evidence type="ECO:0000256" key="2">
    <source>
        <dbReference type="SAM" id="SignalP"/>
    </source>
</evidence>
<dbReference type="AlphaFoldDB" id="I7JD31"/>
<feature type="signal peptide" evidence="2">
    <location>
        <begin position="1"/>
        <end position="15"/>
    </location>
</feature>
<dbReference type="KEGG" id="bmic:BmR1_04g06950"/>